<comment type="catalytic activity">
    <reaction evidence="6">
        <text>Release of an N-terminal pyroglutamyl group from a polypeptide, the second amino acid generally not being Pro.</text>
        <dbReference type="EC" id="3.4.19.3"/>
    </reaction>
</comment>
<dbReference type="PANTHER" id="PTHR23402:SF1">
    <property type="entry name" value="PYROGLUTAMYL-PEPTIDASE I"/>
    <property type="match status" value="1"/>
</dbReference>
<dbReference type="InterPro" id="IPR000816">
    <property type="entry name" value="Peptidase_C15"/>
</dbReference>
<dbReference type="PRINTS" id="PR00706">
    <property type="entry name" value="PYROGLUPTASE"/>
</dbReference>
<keyword evidence="4" id="KW-0378">Hydrolase</keyword>
<dbReference type="InterPro" id="IPR016125">
    <property type="entry name" value="Peptidase_C15-like"/>
</dbReference>
<evidence type="ECO:0000313" key="8">
    <source>
        <dbReference type="Proteomes" id="UP001205906"/>
    </source>
</evidence>
<organism evidence="7 8">
    <name type="scientific">Mesorhizobium liriopis</name>
    <dbReference type="NCBI Taxonomy" id="2953882"/>
    <lineage>
        <taxon>Bacteria</taxon>
        <taxon>Pseudomonadati</taxon>
        <taxon>Pseudomonadota</taxon>
        <taxon>Alphaproteobacteria</taxon>
        <taxon>Hyphomicrobiales</taxon>
        <taxon>Phyllobacteriaceae</taxon>
        <taxon>Mesorhizobium</taxon>
    </lineage>
</organism>
<protein>
    <recommendedName>
        <fullName evidence="6">Pyroglutamyl-peptidase I</fullName>
        <ecNumber evidence="6">3.4.19.3</ecNumber>
    </recommendedName>
</protein>
<keyword evidence="8" id="KW-1185">Reference proteome</keyword>
<dbReference type="PIRSF" id="PIRSF015592">
    <property type="entry name" value="Prld-crbxl_pptds"/>
    <property type="match status" value="1"/>
</dbReference>
<dbReference type="PROSITE" id="PS01334">
    <property type="entry name" value="PYRASE_CYS"/>
    <property type="match status" value="1"/>
</dbReference>
<dbReference type="Pfam" id="PF01470">
    <property type="entry name" value="Peptidase_C15"/>
    <property type="match status" value="1"/>
</dbReference>
<keyword evidence="5" id="KW-0788">Thiol protease</keyword>
<dbReference type="SUPFAM" id="SSF53182">
    <property type="entry name" value="Pyrrolidone carboxyl peptidase (pyroglutamate aminopeptidase)"/>
    <property type="match status" value="1"/>
</dbReference>
<dbReference type="InterPro" id="IPR033694">
    <property type="entry name" value="PGPEP1_Cys_AS"/>
</dbReference>
<evidence type="ECO:0000256" key="5">
    <source>
        <dbReference type="ARBA" id="ARBA00022807"/>
    </source>
</evidence>
<evidence type="ECO:0000256" key="6">
    <source>
        <dbReference type="PROSITE-ProRule" id="PRU10077"/>
    </source>
</evidence>
<evidence type="ECO:0000256" key="3">
    <source>
        <dbReference type="ARBA" id="ARBA00022670"/>
    </source>
</evidence>
<dbReference type="InterPro" id="IPR036440">
    <property type="entry name" value="Peptidase_C15-like_sf"/>
</dbReference>
<dbReference type="EC" id="3.4.19.3" evidence="6"/>
<feature type="active site" evidence="6">
    <location>
        <position position="147"/>
    </location>
</feature>
<proteinExistence type="inferred from homology"/>
<accession>A0ABT1C7P9</accession>
<sequence>MGERGRPRVLVTGFGSFPGVPANPTEELIAALRTNHAKDAAFRYEILAVEYQSVPQRLEALGHDFAPDIAIHFGVSRNSRAFDVETTARNVVCTVKPDNAGHVPAEAFVRAGEGPLLSTLPIDAIKRALEMAQLPVALSDDAGDYLCNFIFYLSRGMHVPPFAPKVAGFIHVPPFDTELSNGERFSLDMLKRGAEIIIETSIARWQDA</sequence>
<reference evidence="7 8" key="1">
    <citation type="submission" date="2022-06" db="EMBL/GenBank/DDBJ databases">
        <title>Mesorhizobium sp. strain RP14 Genome sequencing and assembly.</title>
        <authorList>
            <person name="Kim I."/>
        </authorList>
    </citation>
    <scope>NUCLEOTIDE SEQUENCE [LARGE SCALE GENOMIC DNA]</scope>
    <source>
        <strain evidence="8">RP14(2022)</strain>
    </source>
</reference>
<evidence type="ECO:0000313" key="7">
    <source>
        <dbReference type="EMBL" id="MCO6050797.1"/>
    </source>
</evidence>
<comment type="caution">
    <text evidence="7">The sequence shown here is derived from an EMBL/GenBank/DDBJ whole genome shotgun (WGS) entry which is preliminary data.</text>
</comment>
<dbReference type="PANTHER" id="PTHR23402">
    <property type="entry name" value="PROTEASE FAMILY C15 PYROGLUTAMYL-PEPTIDASE I-RELATED"/>
    <property type="match status" value="1"/>
</dbReference>
<gene>
    <name evidence="7" type="ORF">NGM99_13510</name>
</gene>
<dbReference type="Proteomes" id="UP001205906">
    <property type="component" value="Unassembled WGS sequence"/>
</dbReference>
<name>A0ABT1C7P9_9HYPH</name>
<evidence type="ECO:0000256" key="2">
    <source>
        <dbReference type="ARBA" id="ARBA00022490"/>
    </source>
</evidence>
<keyword evidence="3" id="KW-0645">Protease</keyword>
<dbReference type="EMBL" id="JAMXQS010000006">
    <property type="protein sequence ID" value="MCO6050797.1"/>
    <property type="molecule type" value="Genomic_DNA"/>
</dbReference>
<dbReference type="Gene3D" id="3.40.630.20">
    <property type="entry name" value="Peptidase C15, pyroglutamyl peptidase I-like"/>
    <property type="match status" value="1"/>
</dbReference>
<evidence type="ECO:0000256" key="4">
    <source>
        <dbReference type="ARBA" id="ARBA00022801"/>
    </source>
</evidence>
<comment type="similarity">
    <text evidence="1">Belongs to the peptidase C15 family.</text>
</comment>
<dbReference type="RefSeq" id="WP_252819734.1">
    <property type="nucleotide sequence ID" value="NZ_JAMXQS010000006.1"/>
</dbReference>
<evidence type="ECO:0000256" key="1">
    <source>
        <dbReference type="ARBA" id="ARBA00006641"/>
    </source>
</evidence>
<keyword evidence="2" id="KW-0963">Cytoplasm</keyword>